<keyword evidence="4" id="KW-1185">Reference proteome</keyword>
<reference evidence="3 4" key="1">
    <citation type="journal article" date="2012" name="Int. J. Syst. Evol. Microbiol.">
        <title>Flammeovirga pacifica sp. nov., isolated from deep-sea sediment.</title>
        <authorList>
            <person name="Xu H."/>
            <person name="Fu Y."/>
            <person name="Yang N."/>
            <person name="Ding Z."/>
            <person name="Lai Q."/>
            <person name="Zeng R."/>
        </authorList>
    </citation>
    <scope>NUCLEOTIDE SEQUENCE [LARGE SCALE GENOMIC DNA]</scope>
    <source>
        <strain evidence="4">DSM 24597 / LMG 26175 / WPAGA1</strain>
    </source>
</reference>
<evidence type="ECO:0000313" key="3">
    <source>
        <dbReference type="EMBL" id="OHX65958.1"/>
    </source>
</evidence>
<name>A0A1S1YY82_FLAPC</name>
<dbReference type="STRING" id="915059.NH26_06135"/>
<evidence type="ECO:0000256" key="1">
    <source>
        <dbReference type="ARBA" id="ARBA00022729"/>
    </source>
</evidence>
<comment type="caution">
    <text evidence="3">The sequence shown here is derived from an EMBL/GenBank/DDBJ whole genome shotgun (WGS) entry which is preliminary data.</text>
</comment>
<gene>
    <name evidence="3" type="ORF">NH26_06135</name>
</gene>
<sequence>MRIFFNLTLFVLLITQLQLFAQNSLPKREFRGVWVATLNAIDWPFSEKDSAEQQRRDFISLLNFHQNRGANAVIVQVRSSADVIYPSNIEPWALSISGQQGSPPKPFYDPLDFMIKETHKRGMEFHAWVNPFRAVTNSQYVKVCEDHISKTHPEWIMDYKTLKILNPGIPEVHQYVYSVIDELISNYDIDALHFDDYFYPYPDHGEIKSDRSTWKKYRVGNESIRDWRRSNINSFVEGVHQLIMEKKPSLKFGVSPFGVWRNEKEDIDGSPTRSGYTSYDHLYADVRFWLINGWVDYVAPQLYQSTQHRTIPFTPTLEWWSENTFGKHLYAGHAVYRVDRSLERGWGDKKEMPSQLITARNMKGVDGSILYNSTSVWNNQGGIADSLKSIYRTPALMPRMPWIDGVAPHSPSNVKIMASNQGVEIKWEMPQKAEDGDYPKYFVIYSTVRGKLPNIEDPSQILKIVPNNCFEFIDKRTSRLEDYTYLITSLDQLQNESEAVLPQYPTFQNIILPQPYTENVVIDLNNSALKASWVIINKLIDNEEFTMTKEFD</sequence>
<dbReference type="Pfam" id="PF02638">
    <property type="entry name" value="GHL10"/>
    <property type="match status" value="1"/>
</dbReference>
<dbReference type="EMBL" id="JRYR02000001">
    <property type="protein sequence ID" value="OHX65958.1"/>
    <property type="molecule type" value="Genomic_DNA"/>
</dbReference>
<feature type="domain" description="Glycosyl hydrolase-like 10" evidence="2">
    <location>
        <begin position="29"/>
        <end position="341"/>
    </location>
</feature>
<dbReference type="RefSeq" id="WP_052431807.1">
    <property type="nucleotide sequence ID" value="NZ_JRYR02000001.1"/>
</dbReference>
<dbReference type="OrthoDB" id="9773203at2"/>
<evidence type="ECO:0000313" key="4">
    <source>
        <dbReference type="Proteomes" id="UP000179797"/>
    </source>
</evidence>
<dbReference type="InterPro" id="IPR003790">
    <property type="entry name" value="GHL10"/>
</dbReference>
<dbReference type="InterPro" id="IPR017853">
    <property type="entry name" value="GH"/>
</dbReference>
<dbReference type="Proteomes" id="UP000179797">
    <property type="component" value="Unassembled WGS sequence"/>
</dbReference>
<dbReference type="PANTHER" id="PTHR43405">
    <property type="entry name" value="GLYCOSYL HYDROLASE DIGH"/>
    <property type="match status" value="1"/>
</dbReference>
<accession>A0A1S1YY82</accession>
<dbReference type="SUPFAM" id="SSF51445">
    <property type="entry name" value="(Trans)glycosidases"/>
    <property type="match status" value="1"/>
</dbReference>
<dbReference type="Gene3D" id="3.20.20.80">
    <property type="entry name" value="Glycosidases"/>
    <property type="match status" value="1"/>
</dbReference>
<keyword evidence="1" id="KW-0732">Signal</keyword>
<evidence type="ECO:0000259" key="2">
    <source>
        <dbReference type="Pfam" id="PF02638"/>
    </source>
</evidence>
<organism evidence="3 4">
    <name type="scientific">Flammeovirga pacifica</name>
    <dbReference type="NCBI Taxonomy" id="915059"/>
    <lineage>
        <taxon>Bacteria</taxon>
        <taxon>Pseudomonadati</taxon>
        <taxon>Bacteroidota</taxon>
        <taxon>Cytophagia</taxon>
        <taxon>Cytophagales</taxon>
        <taxon>Flammeovirgaceae</taxon>
        <taxon>Flammeovirga</taxon>
    </lineage>
</organism>
<dbReference type="PANTHER" id="PTHR43405:SF1">
    <property type="entry name" value="GLYCOSYL HYDROLASE DIGH"/>
    <property type="match status" value="1"/>
</dbReference>
<proteinExistence type="predicted"/>
<protein>
    <recommendedName>
        <fullName evidence="2">Glycosyl hydrolase-like 10 domain-containing protein</fullName>
    </recommendedName>
</protein>
<dbReference type="InterPro" id="IPR052177">
    <property type="entry name" value="Divisome_Glycosyl_Hydrolase"/>
</dbReference>
<dbReference type="AlphaFoldDB" id="A0A1S1YY82"/>